<dbReference type="InterPro" id="IPR014721">
    <property type="entry name" value="Ribsml_uS5_D2-typ_fold_subgr"/>
</dbReference>
<accession>A0A6S6UIZ9</accession>
<dbReference type="InterPro" id="IPR047765">
    <property type="entry name" value="GHMP_GYDIA-like"/>
</dbReference>
<dbReference type="Gene3D" id="3.30.230.10">
    <property type="match status" value="1"/>
</dbReference>
<organism evidence="2">
    <name type="scientific">uncultured Aureispira sp</name>
    <dbReference type="NCBI Taxonomy" id="1331704"/>
    <lineage>
        <taxon>Bacteria</taxon>
        <taxon>Pseudomonadati</taxon>
        <taxon>Bacteroidota</taxon>
        <taxon>Saprospiria</taxon>
        <taxon>Saprospirales</taxon>
        <taxon>Saprospiraceae</taxon>
        <taxon>Aureispira</taxon>
        <taxon>environmental samples</taxon>
    </lineage>
</organism>
<protein>
    <recommendedName>
        <fullName evidence="3">GHMP kinase</fullName>
    </recommendedName>
</protein>
<evidence type="ECO:0000256" key="1">
    <source>
        <dbReference type="SAM" id="Coils"/>
    </source>
</evidence>
<dbReference type="NCBIfam" id="NF040656">
    <property type="entry name" value="GHMP_GYDIA"/>
    <property type="match status" value="1"/>
</dbReference>
<name>A0A6S6UIZ9_9BACT</name>
<keyword evidence="1" id="KW-0175">Coiled coil</keyword>
<reference evidence="2" key="1">
    <citation type="submission" date="2020-01" db="EMBL/GenBank/DDBJ databases">
        <authorList>
            <person name="Meier V. D."/>
            <person name="Meier V D."/>
        </authorList>
    </citation>
    <scope>NUCLEOTIDE SEQUENCE</scope>
    <source>
        <strain evidence="2">HLG_WM_MAG_10</strain>
    </source>
</reference>
<proteinExistence type="predicted"/>
<dbReference type="AlphaFoldDB" id="A0A6S6UIZ9"/>
<gene>
    <name evidence="2" type="ORF">HELGO_WM26863</name>
</gene>
<sequence length="317" mass="35849">MSFSMRTNGKLLLTGEYFVTEGAVSLALPTQLGQTLDIQQSNSTGDSQLIWKSYSNEDAIWFEASFTLPGLKILQSDGDDDHAKVAKTLQSILREAKSLNSKFLRKTEGTWEAKSVLEFARDWGLGSSSTLITMIAEWAQVDPFLLLENTMGGSGYDIVAAKSEGPLLFQKFNGNNRWDKSGFNPEFKEQLYFVHLGKKQSSKEALVHYTITPPEQREEPLPRITQITHDIAQYTHNLEDFEALIEEHEILVQSIIQQPRAKELYFEDYWGEVKSLGGWGGDFVLATSDKSEKETKAYFKDKGFETVLKYGALIKEY</sequence>
<dbReference type="EMBL" id="CACVAQ010000541">
    <property type="protein sequence ID" value="CAA6830214.1"/>
    <property type="molecule type" value="Genomic_DNA"/>
</dbReference>
<evidence type="ECO:0000313" key="2">
    <source>
        <dbReference type="EMBL" id="CAA6830214.1"/>
    </source>
</evidence>
<feature type="coiled-coil region" evidence="1">
    <location>
        <begin position="231"/>
        <end position="258"/>
    </location>
</feature>
<dbReference type="InterPro" id="IPR020568">
    <property type="entry name" value="Ribosomal_Su5_D2-typ_SF"/>
</dbReference>
<evidence type="ECO:0008006" key="3">
    <source>
        <dbReference type="Google" id="ProtNLM"/>
    </source>
</evidence>
<dbReference type="SUPFAM" id="SSF54211">
    <property type="entry name" value="Ribosomal protein S5 domain 2-like"/>
    <property type="match status" value="1"/>
</dbReference>